<gene>
    <name evidence="14" type="ORF">CAUS1442_LOCUS4835</name>
</gene>
<feature type="region of interest" description="Disordered" evidence="11">
    <location>
        <begin position="163"/>
        <end position="196"/>
    </location>
</feature>
<evidence type="ECO:0000256" key="12">
    <source>
        <dbReference type="SAM" id="Phobius"/>
    </source>
</evidence>
<sequence>MVSDLCTRRLTKELASLRKDPMKSPRIVVAPNEANILEMHYVIEGSAKTPYEGGIYHGKLIFPKQYPLKPPGVIMLTPTGRFQPNRRLCLSMSDFHPETWNPMWSVSTILTGLYSFMIETSPTLGSIETTTAQKRRHASQSLEYNMRDVQFRRLFPEYVELHNERQQRRQQQPQNSTRSQDPLTSTISQPPGPLGGGQIGGINGAMAISAGIIAILSLFFASRFY</sequence>
<dbReference type="EC" id="2.3.2.23" evidence="2"/>
<keyword evidence="7" id="KW-0256">Endoplasmic reticulum</keyword>
<dbReference type="EMBL" id="HBEF01007731">
    <property type="protein sequence ID" value="CAD8332734.1"/>
    <property type="molecule type" value="Transcribed_RNA"/>
</dbReference>
<evidence type="ECO:0000256" key="4">
    <source>
        <dbReference type="ARBA" id="ARBA00022692"/>
    </source>
</evidence>
<dbReference type="CDD" id="cd23799">
    <property type="entry name" value="UBCc_UBE2J"/>
    <property type="match status" value="1"/>
</dbReference>
<dbReference type="AlphaFoldDB" id="A0A7R9WR95"/>
<keyword evidence="4 12" id="KW-0812">Transmembrane</keyword>
<dbReference type="InterPro" id="IPR016135">
    <property type="entry name" value="UBQ-conjugating_enzyme/RWD"/>
</dbReference>
<protein>
    <recommendedName>
        <fullName evidence="2">E2 ubiquitin-conjugating enzyme</fullName>
        <ecNumber evidence="2">2.3.2.23</ecNumber>
    </recommendedName>
</protein>
<reference evidence="14" key="1">
    <citation type="submission" date="2021-01" db="EMBL/GenBank/DDBJ databases">
        <authorList>
            <person name="Corre E."/>
            <person name="Pelletier E."/>
            <person name="Niang G."/>
            <person name="Scheremetjew M."/>
            <person name="Finn R."/>
            <person name="Kale V."/>
            <person name="Holt S."/>
            <person name="Cochrane G."/>
            <person name="Meng A."/>
            <person name="Brown T."/>
            <person name="Cohen L."/>
        </authorList>
    </citation>
    <scope>NUCLEOTIDE SEQUENCE</scope>
    <source>
        <strain evidence="14">CCMP3328</strain>
    </source>
</reference>
<dbReference type="Pfam" id="PF00179">
    <property type="entry name" value="UQ_con"/>
    <property type="match status" value="1"/>
</dbReference>
<dbReference type="FunFam" id="3.10.110.10:FF:000023">
    <property type="entry name" value="Ubiquitin-conjugating enzyme E2 J2"/>
    <property type="match status" value="1"/>
</dbReference>
<name>A0A7R9WR95_9STRA</name>
<evidence type="ECO:0000256" key="1">
    <source>
        <dbReference type="ARBA" id="ARBA00004586"/>
    </source>
</evidence>
<evidence type="ECO:0000256" key="11">
    <source>
        <dbReference type="SAM" id="MobiDB-lite"/>
    </source>
</evidence>
<evidence type="ECO:0000256" key="2">
    <source>
        <dbReference type="ARBA" id="ARBA00012486"/>
    </source>
</evidence>
<evidence type="ECO:0000256" key="5">
    <source>
        <dbReference type="ARBA" id="ARBA00022741"/>
    </source>
</evidence>
<feature type="compositionally biased region" description="Polar residues" evidence="11">
    <location>
        <begin position="175"/>
        <end position="188"/>
    </location>
</feature>
<feature type="transmembrane region" description="Helical" evidence="12">
    <location>
        <begin position="199"/>
        <end position="221"/>
    </location>
</feature>
<keyword evidence="6" id="KW-0833">Ubl conjugation pathway</keyword>
<keyword evidence="8" id="KW-0067">ATP-binding</keyword>
<keyword evidence="10 12" id="KW-0472">Membrane</keyword>
<evidence type="ECO:0000259" key="13">
    <source>
        <dbReference type="PROSITE" id="PS50127"/>
    </source>
</evidence>
<comment type="subcellular location">
    <subcellularLocation>
        <location evidence="1">Endoplasmic reticulum membrane</location>
    </subcellularLocation>
</comment>
<evidence type="ECO:0000256" key="10">
    <source>
        <dbReference type="ARBA" id="ARBA00023136"/>
    </source>
</evidence>
<dbReference type="PROSITE" id="PS50127">
    <property type="entry name" value="UBC_2"/>
    <property type="match status" value="1"/>
</dbReference>
<evidence type="ECO:0000256" key="7">
    <source>
        <dbReference type="ARBA" id="ARBA00022824"/>
    </source>
</evidence>
<dbReference type="Gene3D" id="3.10.110.10">
    <property type="entry name" value="Ubiquitin Conjugating Enzyme"/>
    <property type="match status" value="1"/>
</dbReference>
<keyword evidence="9 12" id="KW-1133">Transmembrane helix</keyword>
<dbReference type="PANTHER" id="PTHR24067">
    <property type="entry name" value="UBIQUITIN-CONJUGATING ENZYME E2"/>
    <property type="match status" value="1"/>
</dbReference>
<dbReference type="GO" id="GO:0061631">
    <property type="term" value="F:ubiquitin conjugating enzyme activity"/>
    <property type="evidence" value="ECO:0007669"/>
    <property type="project" value="UniProtKB-EC"/>
</dbReference>
<evidence type="ECO:0000256" key="3">
    <source>
        <dbReference type="ARBA" id="ARBA00022679"/>
    </source>
</evidence>
<dbReference type="SMART" id="SM00212">
    <property type="entry name" value="UBCc"/>
    <property type="match status" value="1"/>
</dbReference>
<dbReference type="GO" id="GO:0005524">
    <property type="term" value="F:ATP binding"/>
    <property type="evidence" value="ECO:0007669"/>
    <property type="project" value="UniProtKB-KW"/>
</dbReference>
<organism evidence="14">
    <name type="scientific">Craspedostauros australis</name>
    <dbReference type="NCBI Taxonomy" id="1486917"/>
    <lineage>
        <taxon>Eukaryota</taxon>
        <taxon>Sar</taxon>
        <taxon>Stramenopiles</taxon>
        <taxon>Ochrophyta</taxon>
        <taxon>Bacillariophyta</taxon>
        <taxon>Bacillariophyceae</taxon>
        <taxon>Bacillariophycidae</taxon>
        <taxon>Naviculales</taxon>
        <taxon>Naviculaceae</taxon>
        <taxon>Craspedostauros</taxon>
    </lineage>
</organism>
<accession>A0A7R9WR95</accession>
<keyword evidence="5" id="KW-0547">Nucleotide-binding</keyword>
<evidence type="ECO:0000256" key="8">
    <source>
        <dbReference type="ARBA" id="ARBA00022840"/>
    </source>
</evidence>
<keyword evidence="3" id="KW-0808">Transferase</keyword>
<evidence type="ECO:0000256" key="6">
    <source>
        <dbReference type="ARBA" id="ARBA00022786"/>
    </source>
</evidence>
<evidence type="ECO:0000256" key="9">
    <source>
        <dbReference type="ARBA" id="ARBA00022989"/>
    </source>
</evidence>
<dbReference type="InterPro" id="IPR050113">
    <property type="entry name" value="Ub_conjugating_enzyme"/>
</dbReference>
<feature type="domain" description="UBC core" evidence="13">
    <location>
        <begin position="5"/>
        <end position="164"/>
    </location>
</feature>
<proteinExistence type="predicted"/>
<evidence type="ECO:0000313" key="14">
    <source>
        <dbReference type="EMBL" id="CAD8332734.1"/>
    </source>
</evidence>
<dbReference type="GO" id="GO:0005789">
    <property type="term" value="C:endoplasmic reticulum membrane"/>
    <property type="evidence" value="ECO:0007669"/>
    <property type="project" value="UniProtKB-SubCell"/>
</dbReference>
<dbReference type="SUPFAM" id="SSF54495">
    <property type="entry name" value="UBC-like"/>
    <property type="match status" value="1"/>
</dbReference>
<dbReference type="InterPro" id="IPR000608">
    <property type="entry name" value="UBC"/>
</dbReference>